<organism evidence="1 2">
    <name type="scientific">Cytobacillus citreus</name>
    <dbReference type="NCBI Taxonomy" id="2833586"/>
    <lineage>
        <taxon>Bacteria</taxon>
        <taxon>Bacillati</taxon>
        <taxon>Bacillota</taxon>
        <taxon>Bacilli</taxon>
        <taxon>Bacillales</taxon>
        <taxon>Bacillaceae</taxon>
        <taxon>Cytobacillus</taxon>
    </lineage>
</organism>
<keyword evidence="2" id="KW-1185">Reference proteome</keyword>
<comment type="caution">
    <text evidence="1">The sequence shown here is derived from an EMBL/GenBank/DDBJ whole genome shotgun (WGS) entry which is preliminary data.</text>
</comment>
<dbReference type="RefSeq" id="WP_213101795.1">
    <property type="nucleotide sequence ID" value="NZ_JAGYPM010000002.1"/>
</dbReference>
<accession>A0ABS5NTA0</accession>
<evidence type="ECO:0000313" key="1">
    <source>
        <dbReference type="EMBL" id="MBS4190338.1"/>
    </source>
</evidence>
<reference evidence="1 2" key="1">
    <citation type="submission" date="2021-05" db="EMBL/GenBank/DDBJ databases">
        <title>Novel Bacillus species.</title>
        <authorList>
            <person name="Liu G."/>
        </authorList>
    </citation>
    <scope>NUCLEOTIDE SEQUENCE [LARGE SCALE GENOMIC DNA]</scope>
    <source>
        <strain evidence="1 2">FJAT-49705</strain>
    </source>
</reference>
<proteinExistence type="predicted"/>
<sequence>MGHWLFSSKPCADGNEIEKGHADGLYRILSFLIANEVIDINYTGLFSAGADNFKRNRGAVQEVECSFFLL</sequence>
<gene>
    <name evidence="1" type="ORF">KHA94_08995</name>
</gene>
<dbReference type="EMBL" id="JAGYPM010000002">
    <property type="protein sequence ID" value="MBS4190338.1"/>
    <property type="molecule type" value="Genomic_DNA"/>
</dbReference>
<evidence type="ECO:0000313" key="2">
    <source>
        <dbReference type="Proteomes" id="UP000681027"/>
    </source>
</evidence>
<dbReference type="Proteomes" id="UP000681027">
    <property type="component" value="Unassembled WGS sequence"/>
</dbReference>
<protein>
    <submittedName>
        <fullName evidence="1">Uncharacterized protein</fullName>
    </submittedName>
</protein>
<name>A0ABS5NTA0_9BACI</name>